<feature type="transmembrane region" description="Helical" evidence="1">
    <location>
        <begin position="42"/>
        <end position="65"/>
    </location>
</feature>
<evidence type="ECO:0000313" key="3">
    <source>
        <dbReference type="Proteomes" id="UP000503004"/>
    </source>
</evidence>
<dbReference type="Proteomes" id="UP000503004">
    <property type="component" value="Chromosome"/>
</dbReference>
<name>A0A858Q7K9_9GAMM</name>
<keyword evidence="1" id="KW-1133">Transmembrane helix</keyword>
<protein>
    <submittedName>
        <fullName evidence="2">DUF2970 domain-containing protein</fullName>
    </submittedName>
</protein>
<accession>A0A858Q7K9</accession>
<reference evidence="3" key="1">
    <citation type="submission" date="2019-12" db="EMBL/GenBank/DDBJ databases">
        <authorList>
            <person name="Awala S.I."/>
            <person name="Rhee S.K."/>
        </authorList>
    </citation>
    <scope>NUCLEOTIDE SEQUENCE [LARGE SCALE GENOMIC DNA]</scope>
    <source>
        <strain evidence="3">IM1</strain>
    </source>
</reference>
<keyword evidence="3" id="KW-1185">Reference proteome</keyword>
<keyword evidence="1" id="KW-0472">Membrane</keyword>
<dbReference type="InterPro" id="IPR021344">
    <property type="entry name" value="DUF2970"/>
</dbReference>
<sequence>MSDTHDKPNLLQVIASTLAGAFGVQSEKNRLRDFQHGSAKVYIVTGIIGTVLFVLTVYGVVKLVLSIAGK</sequence>
<gene>
    <name evidence="2" type="ORF">GNH96_07600</name>
</gene>
<dbReference type="EMBL" id="CP046565">
    <property type="protein sequence ID" value="QJD29849.1"/>
    <property type="molecule type" value="Genomic_DNA"/>
</dbReference>
<evidence type="ECO:0000313" key="2">
    <source>
        <dbReference type="EMBL" id="QJD29849.1"/>
    </source>
</evidence>
<keyword evidence="1" id="KW-0812">Transmembrane</keyword>
<dbReference type="AlphaFoldDB" id="A0A858Q7K9"/>
<dbReference type="Pfam" id="PF11174">
    <property type="entry name" value="DUF2970"/>
    <property type="match status" value="1"/>
</dbReference>
<dbReference type="KEGG" id="metu:GNH96_07600"/>
<proteinExistence type="predicted"/>
<evidence type="ECO:0000256" key="1">
    <source>
        <dbReference type="SAM" id="Phobius"/>
    </source>
</evidence>
<dbReference type="RefSeq" id="WP_169603130.1">
    <property type="nucleotide sequence ID" value="NZ_CP046565.1"/>
</dbReference>
<organism evidence="2 3">
    <name type="scientific">Methylococcus geothermalis</name>
    <dbReference type="NCBI Taxonomy" id="2681310"/>
    <lineage>
        <taxon>Bacteria</taxon>
        <taxon>Pseudomonadati</taxon>
        <taxon>Pseudomonadota</taxon>
        <taxon>Gammaproteobacteria</taxon>
        <taxon>Methylococcales</taxon>
        <taxon>Methylococcaceae</taxon>
        <taxon>Methylococcus</taxon>
    </lineage>
</organism>